<feature type="domain" description="Reverse transcriptase" evidence="1">
    <location>
        <begin position="1"/>
        <end position="319"/>
    </location>
</feature>
<dbReference type="Pfam" id="PF00078">
    <property type="entry name" value="RVT_1"/>
    <property type="match status" value="1"/>
</dbReference>
<dbReference type="GO" id="GO:0003964">
    <property type="term" value="F:RNA-directed DNA polymerase activity"/>
    <property type="evidence" value="ECO:0007669"/>
    <property type="project" value="UniProtKB-KW"/>
</dbReference>
<organism evidence="2 3">
    <name type="scientific">Lithospermum erythrorhizon</name>
    <name type="common">Purple gromwell</name>
    <name type="synonym">Lithospermum officinale var. erythrorhizon</name>
    <dbReference type="NCBI Taxonomy" id="34254"/>
    <lineage>
        <taxon>Eukaryota</taxon>
        <taxon>Viridiplantae</taxon>
        <taxon>Streptophyta</taxon>
        <taxon>Embryophyta</taxon>
        <taxon>Tracheophyta</taxon>
        <taxon>Spermatophyta</taxon>
        <taxon>Magnoliopsida</taxon>
        <taxon>eudicotyledons</taxon>
        <taxon>Gunneridae</taxon>
        <taxon>Pentapetalae</taxon>
        <taxon>asterids</taxon>
        <taxon>lamiids</taxon>
        <taxon>Boraginales</taxon>
        <taxon>Boraginaceae</taxon>
        <taxon>Boraginoideae</taxon>
        <taxon>Lithospermeae</taxon>
        <taxon>Lithospermum</taxon>
    </lineage>
</organism>
<dbReference type="EMBL" id="BAABME010012005">
    <property type="protein sequence ID" value="GAA0184586.1"/>
    <property type="molecule type" value="Genomic_DNA"/>
</dbReference>
<accession>A0AAV3RY68</accession>
<keyword evidence="2" id="KW-0548">Nucleotidyltransferase</keyword>
<gene>
    <name evidence="2" type="ORF">LIER_31874</name>
</gene>
<dbReference type="AlphaFoldDB" id="A0AAV3RY68"/>
<reference evidence="2 3" key="1">
    <citation type="submission" date="2024-01" db="EMBL/GenBank/DDBJ databases">
        <title>The complete chloroplast genome sequence of Lithospermum erythrorhizon: insights into the phylogenetic relationship among Boraginaceae species and the maternal lineages of purple gromwells.</title>
        <authorList>
            <person name="Okada T."/>
            <person name="Watanabe K."/>
        </authorList>
    </citation>
    <scope>NUCLEOTIDE SEQUENCE [LARGE SCALE GENOMIC DNA]</scope>
</reference>
<protein>
    <submittedName>
        <fullName evidence="2">Reverse transcriptase</fullName>
    </submittedName>
</protein>
<dbReference type="InterPro" id="IPR000477">
    <property type="entry name" value="RT_dom"/>
</dbReference>
<evidence type="ECO:0000259" key="1">
    <source>
        <dbReference type="PROSITE" id="PS50878"/>
    </source>
</evidence>
<evidence type="ECO:0000313" key="2">
    <source>
        <dbReference type="EMBL" id="GAA0184586.1"/>
    </source>
</evidence>
<comment type="caution">
    <text evidence="2">The sequence shown here is derived from an EMBL/GenBank/DDBJ whole genome shotgun (WGS) entry which is preliminary data.</text>
</comment>
<dbReference type="Proteomes" id="UP001454036">
    <property type="component" value="Unassembled WGS sequence"/>
</dbReference>
<keyword evidence="3" id="KW-1185">Reference proteome</keyword>
<dbReference type="PANTHER" id="PTHR33116:SF76">
    <property type="entry name" value="DUF4283 DOMAIN-CONTAINING PROTEIN"/>
    <property type="match status" value="1"/>
</dbReference>
<keyword evidence="2" id="KW-0695">RNA-directed DNA polymerase</keyword>
<evidence type="ECO:0000313" key="3">
    <source>
        <dbReference type="Proteomes" id="UP001454036"/>
    </source>
</evidence>
<name>A0AAV3RY68_LITER</name>
<dbReference type="PANTHER" id="PTHR33116">
    <property type="entry name" value="REVERSE TRANSCRIPTASE ZINC-BINDING DOMAIN-CONTAINING PROTEIN-RELATED-RELATED"/>
    <property type="match status" value="1"/>
</dbReference>
<proteinExistence type="predicted"/>
<dbReference type="PROSITE" id="PS50878">
    <property type="entry name" value="RT_POL"/>
    <property type="match status" value="1"/>
</dbReference>
<sequence>MILERNLRSDFVRLSRVEIELLRNKARVNWLEQGDFGTSYFSKSILAYRNRHQISMMMAEDERLCTDPQEVENIVVSVYKGLFTGRGPLTEFHKDKIKQVLIKKIPVEACGALNAQPSFQEVRDAFLMMAIGKCLGTDGLRLVQWYYKEDGVPKAAIKIDLQKAYDMVEWESLWVGMSAHGLSIEIHFPVAEFASSRGLRQGDPISSYLFILVLEIFKGLMKETSCRPDFTFHPHCQQLGITHLSFADNMILLVSADMRSFQVVKETLRVFVELTGLKLNCDKSKVYFGSTPQLLRDQLCKFMDMFEGVLPMKYLGIPLSSRNLTHEDYSAFIKKICDKITGWQARDLSMGGRAQLIRSSIFGMNFWCANLPLPKYVIEEVERMVRTFLWNGKAEGSYNAKVSWSTICLP</sequence>
<keyword evidence="2" id="KW-0808">Transferase</keyword>